<dbReference type="InterPro" id="IPR001845">
    <property type="entry name" value="HTH_ArsR_DNA-bd_dom"/>
</dbReference>
<dbReference type="SUPFAM" id="SSF46785">
    <property type="entry name" value="Winged helix' DNA-binding domain"/>
    <property type="match status" value="1"/>
</dbReference>
<dbReference type="Pfam" id="PF01022">
    <property type="entry name" value="HTH_5"/>
    <property type="match status" value="1"/>
</dbReference>
<keyword evidence="1" id="KW-0805">Transcription regulation</keyword>
<dbReference type="GO" id="GO:0003677">
    <property type="term" value="F:DNA binding"/>
    <property type="evidence" value="ECO:0007669"/>
    <property type="project" value="UniProtKB-KW"/>
</dbReference>
<dbReference type="Proteomes" id="UP000217895">
    <property type="component" value="Plasmid Plasmid1 dna"/>
</dbReference>
<evidence type="ECO:0000256" key="3">
    <source>
        <dbReference type="ARBA" id="ARBA00023163"/>
    </source>
</evidence>
<evidence type="ECO:0000259" key="4">
    <source>
        <dbReference type="PROSITE" id="PS50987"/>
    </source>
</evidence>
<dbReference type="PANTHER" id="PTHR43132:SF6">
    <property type="entry name" value="HTH-TYPE TRANSCRIPTIONAL REPRESSOR CZRA"/>
    <property type="match status" value="1"/>
</dbReference>
<dbReference type="EMBL" id="AP018204">
    <property type="protein sequence ID" value="BAY59346.1"/>
    <property type="molecule type" value="Genomic_DNA"/>
</dbReference>
<dbReference type="PANTHER" id="PTHR43132">
    <property type="entry name" value="ARSENICAL RESISTANCE OPERON REPRESSOR ARSR-RELATED"/>
    <property type="match status" value="1"/>
</dbReference>
<gene>
    <name evidence="5" type="primary">ziaR_1</name>
    <name evidence="5" type="ORF">NIES2135_62230</name>
</gene>
<dbReference type="Gene3D" id="1.10.10.10">
    <property type="entry name" value="Winged helix-like DNA-binding domain superfamily/Winged helix DNA-binding domain"/>
    <property type="match status" value="1"/>
</dbReference>
<dbReference type="NCBIfam" id="NF033788">
    <property type="entry name" value="HTH_metalloreg"/>
    <property type="match status" value="1"/>
</dbReference>
<evidence type="ECO:0000313" key="6">
    <source>
        <dbReference type="Proteomes" id="UP000217895"/>
    </source>
</evidence>
<keyword evidence="2" id="KW-0238">DNA-binding</keyword>
<proteinExistence type="predicted"/>
<dbReference type="SMART" id="SM00418">
    <property type="entry name" value="HTH_ARSR"/>
    <property type="match status" value="1"/>
</dbReference>
<dbReference type="AlphaFoldDB" id="A0A1Z4JRL3"/>
<evidence type="ECO:0000313" key="5">
    <source>
        <dbReference type="EMBL" id="BAY59346.1"/>
    </source>
</evidence>
<name>A0A1Z4JRL3_LEPBY</name>
<evidence type="ECO:0000256" key="1">
    <source>
        <dbReference type="ARBA" id="ARBA00023015"/>
    </source>
</evidence>
<protein>
    <submittedName>
        <fullName evidence="5">Zinc-responsive repressor ZiaR</fullName>
    </submittedName>
</protein>
<dbReference type="PRINTS" id="PR00778">
    <property type="entry name" value="HTHARSR"/>
</dbReference>
<sequence length="133" mass="15227">MSKSNSPKKPRSQKIDAPTCETHLVHLENVRQVQQAVLSILQAQRMAEFFTVLADPNRLRILSALALQELCVCDLAVVVKMGESAVSHQLRALRATRLVNYRREGRNIYYRLADHHVVNLYREVVEHLDEPEA</sequence>
<dbReference type="CDD" id="cd00090">
    <property type="entry name" value="HTH_ARSR"/>
    <property type="match status" value="1"/>
</dbReference>
<dbReference type="InterPro" id="IPR036388">
    <property type="entry name" value="WH-like_DNA-bd_sf"/>
</dbReference>
<dbReference type="InterPro" id="IPR036390">
    <property type="entry name" value="WH_DNA-bd_sf"/>
</dbReference>
<keyword evidence="3" id="KW-0804">Transcription</keyword>
<evidence type="ECO:0000256" key="2">
    <source>
        <dbReference type="ARBA" id="ARBA00023125"/>
    </source>
</evidence>
<dbReference type="PROSITE" id="PS50987">
    <property type="entry name" value="HTH_ARSR_2"/>
    <property type="match status" value="1"/>
</dbReference>
<feature type="domain" description="HTH arsR-type" evidence="4">
    <location>
        <begin position="38"/>
        <end position="132"/>
    </location>
</feature>
<dbReference type="InterPro" id="IPR051011">
    <property type="entry name" value="Metal_resp_trans_reg"/>
</dbReference>
<organism evidence="5 6">
    <name type="scientific">Leptolyngbya boryana NIES-2135</name>
    <dbReference type="NCBI Taxonomy" id="1973484"/>
    <lineage>
        <taxon>Bacteria</taxon>
        <taxon>Bacillati</taxon>
        <taxon>Cyanobacteriota</taxon>
        <taxon>Cyanophyceae</taxon>
        <taxon>Leptolyngbyales</taxon>
        <taxon>Leptolyngbyaceae</taxon>
        <taxon>Leptolyngbya group</taxon>
        <taxon>Leptolyngbya</taxon>
    </lineage>
</organism>
<dbReference type="GO" id="GO:0003700">
    <property type="term" value="F:DNA-binding transcription factor activity"/>
    <property type="evidence" value="ECO:0007669"/>
    <property type="project" value="InterPro"/>
</dbReference>
<accession>A0A1Z4JRL3</accession>
<keyword evidence="6" id="KW-1185">Reference proteome</keyword>
<geneLocation type="plasmid" evidence="5">
    <name>plasmid1</name>
</geneLocation>
<keyword evidence="5" id="KW-0614">Plasmid</keyword>
<reference evidence="5 6" key="1">
    <citation type="submission" date="2017-06" db="EMBL/GenBank/DDBJ databases">
        <title>Genome sequencing of cyanobaciteial culture collection at National Institute for Environmental Studies (NIES).</title>
        <authorList>
            <person name="Hirose Y."/>
            <person name="Shimura Y."/>
            <person name="Fujisawa T."/>
            <person name="Nakamura Y."/>
            <person name="Kawachi M."/>
        </authorList>
    </citation>
    <scope>NUCLEOTIDE SEQUENCE [LARGE SCALE GENOMIC DNA]</scope>
    <source>
        <strain evidence="5 6">NIES-2135</strain>
        <plasmid evidence="6">Plasmid Plasmid1 dna</plasmid>
    </source>
</reference>
<dbReference type="InterPro" id="IPR011991">
    <property type="entry name" value="ArsR-like_HTH"/>
</dbReference>